<dbReference type="Proteomes" id="UP000325212">
    <property type="component" value="Unassembled WGS sequence"/>
</dbReference>
<dbReference type="EMBL" id="BJLA01000016">
    <property type="protein sequence ID" value="GEA32845.1"/>
    <property type="molecule type" value="Genomic_DNA"/>
</dbReference>
<evidence type="ECO:0000313" key="2">
    <source>
        <dbReference type="Proteomes" id="UP000325212"/>
    </source>
</evidence>
<proteinExistence type="predicted"/>
<evidence type="ECO:0000313" key="1">
    <source>
        <dbReference type="EMBL" id="GEA32845.1"/>
    </source>
</evidence>
<gene>
    <name evidence="1" type="ORF">CDIOL_37680</name>
</gene>
<reference evidence="1 2" key="1">
    <citation type="submission" date="2019-06" db="EMBL/GenBank/DDBJ databases">
        <title>Draft genome sequence of Clostridium diolis DSM 15410.</title>
        <authorList>
            <person name="Kobayashi H."/>
            <person name="Tanizawa Y."/>
            <person name="Tohno M."/>
        </authorList>
    </citation>
    <scope>NUCLEOTIDE SEQUENCE [LARGE SCALE GENOMIC DNA]</scope>
    <source>
        <strain evidence="1 2">DSM 15410</strain>
    </source>
</reference>
<dbReference type="RefSeq" id="WP_023975111.1">
    <property type="nucleotide sequence ID" value="NZ_CP043998.1"/>
</dbReference>
<sequence>MVYYNPRNIDFKTPIKEIVQTKLKNKDDIFFLQEFVDNIYVNVQELFPNGEYMIHGNDDFKKVRSNVVAITLKNSNWEVSVFDQGNDKNFPNTNKIISMENKNIKLCNKNLQITSFQNTDKDIENSIKECCMGDDIDIIIGDFNNSIWIAELKDNKSFRDLVTDDMITFKPAQTTIDRIFVRNRTEFDNKIVFNGVVETYASDHNLLSFCLNI</sequence>
<organism evidence="1 2">
    <name type="scientific">Clostridium diolis</name>
    <dbReference type="NCBI Taxonomy" id="223919"/>
    <lineage>
        <taxon>Bacteria</taxon>
        <taxon>Bacillati</taxon>
        <taxon>Bacillota</taxon>
        <taxon>Clostridia</taxon>
        <taxon>Eubacteriales</taxon>
        <taxon>Clostridiaceae</taxon>
        <taxon>Clostridium</taxon>
    </lineage>
</organism>
<dbReference type="InterPro" id="IPR036691">
    <property type="entry name" value="Endo/exonu/phosph_ase_sf"/>
</dbReference>
<name>A0AAV3W329_9CLOT</name>
<evidence type="ECO:0008006" key="3">
    <source>
        <dbReference type="Google" id="ProtNLM"/>
    </source>
</evidence>
<keyword evidence="2" id="KW-1185">Reference proteome</keyword>
<dbReference type="Gene3D" id="3.60.10.10">
    <property type="entry name" value="Endonuclease/exonuclease/phosphatase"/>
    <property type="match status" value="1"/>
</dbReference>
<accession>A0AAV3W329</accession>
<dbReference type="AlphaFoldDB" id="A0AAV3W329"/>
<comment type="caution">
    <text evidence="1">The sequence shown here is derived from an EMBL/GenBank/DDBJ whole genome shotgun (WGS) entry which is preliminary data.</text>
</comment>
<protein>
    <recommendedName>
        <fullName evidence="3">Endonuclease/exonuclease/phosphatase family protein</fullName>
    </recommendedName>
</protein>
<dbReference type="SUPFAM" id="SSF56219">
    <property type="entry name" value="DNase I-like"/>
    <property type="match status" value="1"/>
</dbReference>